<evidence type="ECO:0000256" key="2">
    <source>
        <dbReference type="ARBA" id="ARBA00023125"/>
    </source>
</evidence>
<dbReference type="PROSITE" id="PS51900">
    <property type="entry name" value="CB"/>
    <property type="match status" value="1"/>
</dbReference>
<dbReference type="GO" id="GO:0003677">
    <property type="term" value="F:DNA binding"/>
    <property type="evidence" value="ECO:0007669"/>
    <property type="project" value="UniProtKB-UniRule"/>
</dbReference>
<dbReference type="Gene3D" id="1.10.443.10">
    <property type="entry name" value="Intergrase catalytic core"/>
    <property type="match status" value="1"/>
</dbReference>
<keyword evidence="2 4" id="KW-0238">DNA-binding</keyword>
<feature type="domain" description="Tyr recombinase" evidence="5">
    <location>
        <begin position="159"/>
        <end position="340"/>
    </location>
</feature>
<evidence type="ECO:0000256" key="3">
    <source>
        <dbReference type="ARBA" id="ARBA00023172"/>
    </source>
</evidence>
<dbReference type="Pfam" id="PF00589">
    <property type="entry name" value="Phage_integrase"/>
    <property type="match status" value="1"/>
</dbReference>
<evidence type="ECO:0000259" key="5">
    <source>
        <dbReference type="PROSITE" id="PS51898"/>
    </source>
</evidence>
<dbReference type="Proteomes" id="UP000321793">
    <property type="component" value="Unassembled WGS sequence"/>
</dbReference>
<dbReference type="GO" id="GO:0006310">
    <property type="term" value="P:DNA recombination"/>
    <property type="evidence" value="ECO:0007669"/>
    <property type="project" value="UniProtKB-KW"/>
</dbReference>
<dbReference type="PANTHER" id="PTHR30349">
    <property type="entry name" value="PHAGE INTEGRASE-RELATED"/>
    <property type="match status" value="1"/>
</dbReference>
<comment type="similarity">
    <text evidence="1">Belongs to the 'phage' integrase family.</text>
</comment>
<dbReference type="Pfam" id="PF26003">
    <property type="entry name" value="Integrase_N_phage"/>
    <property type="match status" value="1"/>
</dbReference>
<keyword evidence="8" id="KW-1185">Reference proteome</keyword>
<reference evidence="7 8" key="1">
    <citation type="submission" date="2019-07" db="EMBL/GenBank/DDBJ databases">
        <title>Whole genome shotgun sequence of Knoellia locipacati NBRC 109775.</title>
        <authorList>
            <person name="Hosoyama A."/>
            <person name="Uohara A."/>
            <person name="Ohji S."/>
            <person name="Ichikawa N."/>
        </authorList>
    </citation>
    <scope>NUCLEOTIDE SEQUENCE [LARGE SCALE GENOMIC DNA]</scope>
    <source>
        <strain evidence="7 8">NBRC 109775</strain>
    </source>
</reference>
<dbReference type="PANTHER" id="PTHR30349:SF64">
    <property type="entry name" value="PROPHAGE INTEGRASE INTD-RELATED"/>
    <property type="match status" value="1"/>
</dbReference>
<dbReference type="InterPro" id="IPR002104">
    <property type="entry name" value="Integrase_catalytic"/>
</dbReference>
<dbReference type="AlphaFoldDB" id="A0A512T4I6"/>
<dbReference type="RefSeq" id="WP_147066916.1">
    <property type="nucleotide sequence ID" value="NZ_BAABDN010000002.1"/>
</dbReference>
<dbReference type="OrthoDB" id="148546at2"/>
<accession>A0A512T4I6</accession>
<evidence type="ECO:0000313" key="7">
    <source>
        <dbReference type="EMBL" id="GEQ15130.1"/>
    </source>
</evidence>
<protein>
    <submittedName>
        <fullName evidence="7">Site-specific integrase</fullName>
    </submittedName>
</protein>
<comment type="caution">
    <text evidence="7">The sequence shown here is derived from an EMBL/GenBank/DDBJ whole genome shotgun (WGS) entry which is preliminary data.</text>
</comment>
<dbReference type="EMBL" id="BKBA01000012">
    <property type="protein sequence ID" value="GEQ15130.1"/>
    <property type="molecule type" value="Genomic_DNA"/>
</dbReference>
<dbReference type="CDD" id="cd01189">
    <property type="entry name" value="INT_ICEBs1_C_like"/>
    <property type="match status" value="1"/>
</dbReference>
<dbReference type="GO" id="GO:0015074">
    <property type="term" value="P:DNA integration"/>
    <property type="evidence" value="ECO:0007669"/>
    <property type="project" value="InterPro"/>
</dbReference>
<evidence type="ECO:0000259" key="6">
    <source>
        <dbReference type="PROSITE" id="PS51900"/>
    </source>
</evidence>
<feature type="domain" description="Core-binding (CB)" evidence="6">
    <location>
        <begin position="58"/>
        <end position="138"/>
    </location>
</feature>
<dbReference type="InterPro" id="IPR010998">
    <property type="entry name" value="Integrase_recombinase_N"/>
</dbReference>
<organism evidence="7 8">
    <name type="scientific">Knoellia locipacati</name>
    <dbReference type="NCBI Taxonomy" id="882824"/>
    <lineage>
        <taxon>Bacteria</taxon>
        <taxon>Bacillati</taxon>
        <taxon>Actinomycetota</taxon>
        <taxon>Actinomycetes</taxon>
        <taxon>Micrococcales</taxon>
        <taxon>Intrasporangiaceae</taxon>
        <taxon>Knoellia</taxon>
    </lineage>
</organism>
<dbReference type="InterPro" id="IPR058717">
    <property type="entry name" value="Phage_L5_Integrase_N"/>
</dbReference>
<evidence type="ECO:0000256" key="1">
    <source>
        <dbReference type="ARBA" id="ARBA00008857"/>
    </source>
</evidence>
<name>A0A512T4I6_9MICO</name>
<evidence type="ECO:0000256" key="4">
    <source>
        <dbReference type="PROSITE-ProRule" id="PRU01248"/>
    </source>
</evidence>
<dbReference type="InterPro" id="IPR011010">
    <property type="entry name" value="DNA_brk_join_enz"/>
</dbReference>
<gene>
    <name evidence="7" type="ORF">KLO01_31770</name>
</gene>
<dbReference type="InterPro" id="IPR050090">
    <property type="entry name" value="Tyrosine_recombinase_XerCD"/>
</dbReference>
<dbReference type="InterPro" id="IPR044068">
    <property type="entry name" value="CB"/>
</dbReference>
<dbReference type="Gene3D" id="1.10.150.130">
    <property type="match status" value="1"/>
</dbReference>
<proteinExistence type="inferred from homology"/>
<dbReference type="PROSITE" id="PS51898">
    <property type="entry name" value="TYR_RECOMBINASE"/>
    <property type="match status" value="1"/>
</dbReference>
<sequence length="357" mass="39319">MASIQKRPDGRWRARYRDASGKEHARHFTRKVDAQRYLDEVTTAIGTGHYVDPTRARMTVQEWAERWIQTYSSRRPATVRQAQVQLRRIVARFGARRLADLRPSDIKAWTTEMASEGLKESTIYSNYRRLAQLLGDAAHDGLIPRSPCSRRTSPRQPPQRPFVPTTEQVFALYDALSEHLRPAVLLGAFAGLRISEAVALRADDVDFTRGVVAPAVQHGDTPLKSTASGAPVPIPQDLALQLAGALQRSGGTTLATDAAGRATTPWAVRRAIAAAKASNPNIPGELRFHDLRHYYASLLIGSGLDIKVVQTRLRHASATTTLNTYGHLWPDADESARAAVGQVLAARADSLRTQRIS</sequence>
<evidence type="ECO:0000313" key="8">
    <source>
        <dbReference type="Proteomes" id="UP000321793"/>
    </source>
</evidence>
<dbReference type="InterPro" id="IPR013762">
    <property type="entry name" value="Integrase-like_cat_sf"/>
</dbReference>
<keyword evidence="3" id="KW-0233">DNA recombination</keyword>
<dbReference type="SUPFAM" id="SSF56349">
    <property type="entry name" value="DNA breaking-rejoining enzymes"/>
    <property type="match status" value="1"/>
</dbReference>